<evidence type="ECO:0000313" key="4">
    <source>
        <dbReference type="Proteomes" id="UP001056386"/>
    </source>
</evidence>
<protein>
    <recommendedName>
        <fullName evidence="2">Dit-like phage tail protein N-terminal domain-containing protein</fullName>
    </recommendedName>
</protein>
<dbReference type="Pfam" id="PF21821">
    <property type="entry name" value="Dit_like"/>
    <property type="match status" value="1"/>
</dbReference>
<feature type="domain" description="Dit-like phage tail protein N-terminal" evidence="2">
    <location>
        <begin position="25"/>
        <end position="161"/>
    </location>
</feature>
<evidence type="ECO:0000313" key="3">
    <source>
        <dbReference type="EMBL" id="USS43724.1"/>
    </source>
</evidence>
<accession>A0ABY5BCD7</accession>
<organism evidence="3 4">
    <name type="scientific">Burkholderia glumae</name>
    <name type="common">Pseudomonas glumae</name>
    <dbReference type="NCBI Taxonomy" id="337"/>
    <lineage>
        <taxon>Bacteria</taxon>
        <taxon>Pseudomonadati</taxon>
        <taxon>Pseudomonadota</taxon>
        <taxon>Betaproteobacteria</taxon>
        <taxon>Burkholderiales</taxon>
        <taxon>Burkholderiaceae</taxon>
        <taxon>Burkholderia</taxon>
    </lineage>
</organism>
<sequence length="202" mass="21587">MSLVSEQPDVTLVDSKRIGTIAIRALVEEVYTDQLAVTESPIEDGASINDHAFMRPRELVMKCGWSNADYEALLGSAVVSFDATGANSMATGSYVDSVYSKLLQLQSTRERFDVVTTRRRYRNMLLTGLTVVVDPKTSAALMLTATLKQIVVVATKATKLPPKENQIDPAATSETINAGVKSAVPATPAPGGSVPASSWTPQ</sequence>
<keyword evidence="4" id="KW-1185">Reference proteome</keyword>
<dbReference type="InterPro" id="IPR048494">
    <property type="entry name" value="Dit-like_N"/>
</dbReference>
<evidence type="ECO:0000256" key="1">
    <source>
        <dbReference type="SAM" id="MobiDB-lite"/>
    </source>
</evidence>
<feature type="region of interest" description="Disordered" evidence="1">
    <location>
        <begin position="163"/>
        <end position="202"/>
    </location>
</feature>
<dbReference type="EMBL" id="CP099583">
    <property type="protein sequence ID" value="USS43724.1"/>
    <property type="molecule type" value="Genomic_DNA"/>
</dbReference>
<dbReference type="RefSeq" id="WP_035983169.1">
    <property type="nucleotide sequence ID" value="NZ_CP021075.1"/>
</dbReference>
<proteinExistence type="predicted"/>
<evidence type="ECO:0000259" key="2">
    <source>
        <dbReference type="Pfam" id="PF21821"/>
    </source>
</evidence>
<reference evidence="3" key="1">
    <citation type="submission" date="2022-06" db="EMBL/GenBank/DDBJ databases">
        <title>Draft genome sequence of Burkholderia glumae strain GR20004 isolated from rice panicle showing bacterial panicle blight.</title>
        <authorList>
            <person name="Choi S.Y."/>
            <person name="Lee Y.H."/>
        </authorList>
    </citation>
    <scope>NUCLEOTIDE SEQUENCE</scope>
    <source>
        <strain evidence="3">GR20004</strain>
    </source>
</reference>
<name>A0ABY5BCD7_BURGL</name>
<dbReference type="Proteomes" id="UP001056386">
    <property type="component" value="Chromosome 2"/>
</dbReference>
<gene>
    <name evidence="3" type="ORF">NFI99_04545</name>
</gene>